<dbReference type="STRING" id="431595.K3WUI2"/>
<dbReference type="Proteomes" id="UP000019132">
    <property type="component" value="Unassembled WGS sequence"/>
</dbReference>
<dbReference type="InterPro" id="IPR002677">
    <property type="entry name" value="Ribosomal_bL32"/>
</dbReference>
<keyword evidence="3" id="KW-0809">Transit peptide</keyword>
<evidence type="ECO:0000256" key="1">
    <source>
        <dbReference type="ARBA" id="ARBA00004173"/>
    </source>
</evidence>
<comment type="similarity">
    <text evidence="2">Belongs to the bacterial ribosomal protein bL32 family.</text>
</comment>
<evidence type="ECO:0000313" key="9">
    <source>
        <dbReference type="Proteomes" id="UP000019132"/>
    </source>
</evidence>
<dbReference type="EMBL" id="GL376558">
    <property type="status" value="NOT_ANNOTATED_CDS"/>
    <property type="molecule type" value="Genomic_DNA"/>
</dbReference>
<evidence type="ECO:0000256" key="2">
    <source>
        <dbReference type="ARBA" id="ARBA00008560"/>
    </source>
</evidence>
<dbReference type="HOGENOM" id="CLU_2189192_0_0_1"/>
<comment type="subcellular location">
    <subcellularLocation>
        <location evidence="1">Mitochondrion</location>
    </subcellularLocation>
</comment>
<sequence>MTMMMQRMIQSARSYLFPETALATSLLAPVVINGAATAPASASNPLNEALWLAAPKSKVTPRVKKIRNNALQKRLKNIVHFQDCPLCGDKKLRHRLCMTCFKKGKYFV</sequence>
<dbReference type="NCBIfam" id="TIGR01031">
    <property type="entry name" value="rpmF_bact"/>
    <property type="match status" value="1"/>
</dbReference>
<dbReference type="VEuPathDB" id="FungiDB:PYU1_G008612"/>
<name>K3WUI2_GLOUD</name>
<reference evidence="9" key="1">
    <citation type="journal article" date="2010" name="Genome Biol.">
        <title>Genome sequence of the necrotrophic plant pathogen Pythium ultimum reveals original pathogenicity mechanisms and effector repertoire.</title>
        <authorList>
            <person name="Levesque C.A."/>
            <person name="Brouwer H."/>
            <person name="Cano L."/>
            <person name="Hamilton J.P."/>
            <person name="Holt C."/>
            <person name="Huitema E."/>
            <person name="Raffaele S."/>
            <person name="Robideau G.P."/>
            <person name="Thines M."/>
            <person name="Win J."/>
            <person name="Zerillo M.M."/>
            <person name="Beakes G.W."/>
            <person name="Boore J.L."/>
            <person name="Busam D."/>
            <person name="Dumas B."/>
            <person name="Ferriera S."/>
            <person name="Fuerstenberg S.I."/>
            <person name="Gachon C.M."/>
            <person name="Gaulin E."/>
            <person name="Govers F."/>
            <person name="Grenville-Briggs L."/>
            <person name="Horner N."/>
            <person name="Hostetler J."/>
            <person name="Jiang R.H."/>
            <person name="Johnson J."/>
            <person name="Krajaejun T."/>
            <person name="Lin H."/>
            <person name="Meijer H.J."/>
            <person name="Moore B."/>
            <person name="Morris P."/>
            <person name="Phuntmart V."/>
            <person name="Puiu D."/>
            <person name="Shetty J."/>
            <person name="Stajich J.E."/>
            <person name="Tripathy S."/>
            <person name="Wawra S."/>
            <person name="van West P."/>
            <person name="Whitty B.R."/>
            <person name="Coutinho P.M."/>
            <person name="Henrissat B."/>
            <person name="Martin F."/>
            <person name="Thomas P.D."/>
            <person name="Tyler B.M."/>
            <person name="De Vries R.P."/>
            <person name="Kamoun S."/>
            <person name="Yandell M."/>
            <person name="Tisserat N."/>
            <person name="Buell C.R."/>
        </authorList>
    </citation>
    <scope>NUCLEOTIDE SEQUENCE</scope>
    <source>
        <strain evidence="9">DAOM:BR144</strain>
    </source>
</reference>
<keyword evidence="5" id="KW-0496">Mitochondrion</keyword>
<evidence type="ECO:0000256" key="3">
    <source>
        <dbReference type="ARBA" id="ARBA00022946"/>
    </source>
</evidence>
<dbReference type="GO" id="GO:0003735">
    <property type="term" value="F:structural constituent of ribosome"/>
    <property type="evidence" value="ECO:0007669"/>
    <property type="project" value="InterPro"/>
</dbReference>
<keyword evidence="4" id="KW-0689">Ribosomal protein</keyword>
<evidence type="ECO:0000256" key="4">
    <source>
        <dbReference type="ARBA" id="ARBA00022980"/>
    </source>
</evidence>
<dbReference type="GO" id="GO:0006412">
    <property type="term" value="P:translation"/>
    <property type="evidence" value="ECO:0007669"/>
    <property type="project" value="InterPro"/>
</dbReference>
<proteinExistence type="inferred from homology"/>
<dbReference type="AlphaFoldDB" id="K3WUI2"/>
<evidence type="ECO:0000256" key="6">
    <source>
        <dbReference type="ARBA" id="ARBA00023274"/>
    </source>
</evidence>
<dbReference type="eggNOG" id="ENOG502S8JF">
    <property type="taxonomic scope" value="Eukaryota"/>
</dbReference>
<evidence type="ECO:0000313" key="8">
    <source>
        <dbReference type="EnsemblProtists" id="PYU1_T008629"/>
    </source>
</evidence>
<reference evidence="9" key="2">
    <citation type="submission" date="2010-04" db="EMBL/GenBank/DDBJ databases">
        <authorList>
            <person name="Buell R."/>
            <person name="Hamilton J."/>
            <person name="Hostetler J."/>
        </authorList>
    </citation>
    <scope>NUCLEOTIDE SEQUENCE [LARGE SCALE GENOMIC DNA]</scope>
    <source>
        <strain evidence="9">DAOM:BR144</strain>
    </source>
</reference>
<dbReference type="EnsemblProtists" id="PYU1_T008629">
    <property type="protein sequence ID" value="PYU1_T008629"/>
    <property type="gene ID" value="PYU1_G008612"/>
</dbReference>
<keyword evidence="6" id="KW-0687">Ribonucleoprotein</keyword>
<dbReference type="InParanoid" id="K3WUI2"/>
<dbReference type="InterPro" id="IPR011332">
    <property type="entry name" value="Ribosomal_zn-bd"/>
</dbReference>
<evidence type="ECO:0000256" key="5">
    <source>
        <dbReference type="ARBA" id="ARBA00023128"/>
    </source>
</evidence>
<accession>K3WUI2</accession>
<dbReference type="Pfam" id="PF01783">
    <property type="entry name" value="Ribosomal_L32p"/>
    <property type="match status" value="1"/>
</dbReference>
<organism evidence="8 9">
    <name type="scientific">Globisporangium ultimum (strain ATCC 200006 / CBS 805.95 / DAOM BR144)</name>
    <name type="common">Pythium ultimum</name>
    <dbReference type="NCBI Taxonomy" id="431595"/>
    <lineage>
        <taxon>Eukaryota</taxon>
        <taxon>Sar</taxon>
        <taxon>Stramenopiles</taxon>
        <taxon>Oomycota</taxon>
        <taxon>Peronosporomycetes</taxon>
        <taxon>Pythiales</taxon>
        <taxon>Pythiaceae</taxon>
        <taxon>Globisporangium</taxon>
    </lineage>
</organism>
<keyword evidence="9" id="KW-1185">Reference proteome</keyword>
<dbReference type="GO" id="GO:0005762">
    <property type="term" value="C:mitochondrial large ribosomal subunit"/>
    <property type="evidence" value="ECO:0007669"/>
    <property type="project" value="TreeGrafter"/>
</dbReference>
<protein>
    <recommendedName>
        <fullName evidence="7">Large ribosomal subunit protein bL32m</fullName>
    </recommendedName>
</protein>
<reference evidence="8" key="3">
    <citation type="submission" date="2015-02" db="UniProtKB">
        <authorList>
            <consortium name="EnsemblProtists"/>
        </authorList>
    </citation>
    <scope>IDENTIFICATION</scope>
    <source>
        <strain evidence="8">DAOM BR144</strain>
    </source>
</reference>
<dbReference type="InterPro" id="IPR051991">
    <property type="entry name" value="Mitoribosomal_protein_bL32"/>
</dbReference>
<evidence type="ECO:0000256" key="7">
    <source>
        <dbReference type="ARBA" id="ARBA00039935"/>
    </source>
</evidence>
<dbReference type="PANTHER" id="PTHR21026:SF2">
    <property type="entry name" value="LARGE RIBOSOMAL SUBUNIT PROTEIN BL32M"/>
    <property type="match status" value="1"/>
</dbReference>
<dbReference type="PANTHER" id="PTHR21026">
    <property type="entry name" value="39S RIBOSOMAL PROTEIN L32, MITOCHONDRIAL"/>
    <property type="match status" value="1"/>
</dbReference>
<dbReference type="SUPFAM" id="SSF57829">
    <property type="entry name" value="Zn-binding ribosomal proteins"/>
    <property type="match status" value="1"/>
</dbReference>